<comment type="function">
    <text evidence="10">Envelope glycoprotein necessary for proper maturation of gM and modulation of its membrane fusion activity. Also plays a critical role in virion morphogenesis.</text>
</comment>
<feature type="domain" description="Envelope glycoprotein N" evidence="12">
    <location>
        <begin position="7"/>
        <end position="91"/>
    </location>
</feature>
<organism evidence="13 14">
    <name type="scientific">Cervid alphaherpesvirus 1</name>
    <dbReference type="NCBI Taxonomy" id="79891"/>
    <lineage>
        <taxon>Viruses</taxon>
        <taxon>Duplodnaviria</taxon>
        <taxon>Heunggongvirae</taxon>
        <taxon>Peploviricota</taxon>
        <taxon>Herviviricetes</taxon>
        <taxon>Herpesvirales</taxon>
        <taxon>Orthoherpesviridae</taxon>
        <taxon>Alphaherpesvirinae</taxon>
        <taxon>Varicellovirus</taxon>
        <taxon>Varicellovirus cervidalpha1</taxon>
    </lineage>
</organism>
<dbReference type="GeneID" id="80531993"/>
<keyword evidence="5" id="KW-1043">Host membrane</keyword>
<dbReference type="Pfam" id="PF05702">
    <property type="entry name" value="Herpes_UL49_5"/>
    <property type="match status" value="1"/>
</dbReference>
<keyword evidence="1 11" id="KW-0812">Transmembrane</keyword>
<dbReference type="InterPro" id="IPR008647">
    <property type="entry name" value="GN_domain"/>
</dbReference>
<evidence type="ECO:0000256" key="9">
    <source>
        <dbReference type="ARBA" id="ARBA00023157"/>
    </source>
</evidence>
<evidence type="ECO:0000256" key="1">
    <source>
        <dbReference type="ARBA" id="ARBA00022692"/>
    </source>
</evidence>
<reference evidence="13 14" key="1">
    <citation type="submission" date="2018-03" db="EMBL/GenBank/DDBJ databases">
        <title>Cervid herpesvirus genomes.</title>
        <authorList>
            <person name="Das Neves C.G."/>
            <person name="Davison A.J."/>
        </authorList>
    </citation>
    <scope>NUCLEOTIDE SEQUENCE [LARGE SCALE GENOMIC DNA]</scope>
    <source>
        <strain evidence="13 14">Anlier</strain>
    </source>
</reference>
<evidence type="ECO:0000256" key="2">
    <source>
        <dbReference type="ARBA" id="ARBA00022729"/>
    </source>
</evidence>
<evidence type="ECO:0000259" key="12">
    <source>
        <dbReference type="Pfam" id="PF05702"/>
    </source>
</evidence>
<evidence type="ECO:0000256" key="5">
    <source>
        <dbReference type="ARBA" id="ARBA00022870"/>
    </source>
</evidence>
<dbReference type="Proteomes" id="UP000325841">
    <property type="component" value="Segment"/>
</dbReference>
<evidence type="ECO:0000256" key="8">
    <source>
        <dbReference type="ARBA" id="ARBA00023136"/>
    </source>
</evidence>
<evidence type="ECO:0000313" key="13">
    <source>
        <dbReference type="EMBL" id="AVT50660.1"/>
    </source>
</evidence>
<dbReference type="HAMAP" id="MF_04037">
    <property type="entry name" value="HSV_GN"/>
    <property type="match status" value="1"/>
</dbReference>
<dbReference type="RefSeq" id="YP_010794976.1">
    <property type="nucleotide sequence ID" value="NC_075564.1"/>
</dbReference>
<keyword evidence="7 11" id="KW-1133">Transmembrane helix</keyword>
<sequence>MARMPRSLLSALAVAALLAIAGARDPLLDAMRHEGAMDFWSASCYARGVPLSEPPQALVVFYVALAVVMFSVAVYAYGLCLRLVGADSPNKKDSRGRG</sequence>
<feature type="transmembrane region" description="Helical" evidence="11">
    <location>
        <begin position="59"/>
        <end position="85"/>
    </location>
</feature>
<evidence type="ECO:0000256" key="3">
    <source>
        <dbReference type="ARBA" id="ARBA00022812"/>
    </source>
</evidence>
<evidence type="ECO:0000256" key="10">
    <source>
        <dbReference type="ARBA" id="ARBA00034089"/>
    </source>
</evidence>
<keyword evidence="8 11" id="KW-0472">Membrane</keyword>
<keyword evidence="4" id="KW-0946">Virion</keyword>
<dbReference type="KEGG" id="vg:80531993"/>
<evidence type="ECO:0000256" key="6">
    <source>
        <dbReference type="ARBA" id="ARBA00022879"/>
    </source>
</evidence>
<dbReference type="InterPro" id="IPR034707">
    <property type="entry name" value="HSV_GN"/>
</dbReference>
<keyword evidence="14" id="KW-1185">Reference proteome</keyword>
<keyword evidence="3" id="KW-1040">Host Golgi apparatus</keyword>
<evidence type="ECO:0000256" key="7">
    <source>
        <dbReference type="ARBA" id="ARBA00022989"/>
    </source>
</evidence>
<protein>
    <submittedName>
        <fullName evidence="13">Envelope glycoprotein N</fullName>
    </submittedName>
</protein>
<gene>
    <name evidence="13" type="primary">UL49A</name>
</gene>
<proteinExistence type="inferred from homology"/>
<accession>A0A455JNM6</accession>
<name>A0A455JNM6_9ALPH</name>
<keyword evidence="6 13" id="KW-0261">Viral envelope protein</keyword>
<evidence type="ECO:0000256" key="4">
    <source>
        <dbReference type="ARBA" id="ARBA00022844"/>
    </source>
</evidence>
<evidence type="ECO:0000313" key="14">
    <source>
        <dbReference type="Proteomes" id="UP000325841"/>
    </source>
</evidence>
<dbReference type="EMBL" id="MH036942">
    <property type="protein sequence ID" value="AVT50660.1"/>
    <property type="molecule type" value="Genomic_DNA"/>
</dbReference>
<dbReference type="GO" id="GO:0019031">
    <property type="term" value="C:viral envelope"/>
    <property type="evidence" value="ECO:0007669"/>
    <property type="project" value="UniProtKB-KW"/>
</dbReference>
<evidence type="ECO:0000256" key="11">
    <source>
        <dbReference type="SAM" id="Phobius"/>
    </source>
</evidence>
<keyword evidence="2" id="KW-0732">Signal</keyword>
<keyword evidence="9" id="KW-1015">Disulfide bond</keyword>